<dbReference type="PANTHER" id="PTHR34215:SF1">
    <property type="entry name" value="YLXR DOMAIN-CONTAINING PROTEIN"/>
    <property type="match status" value="1"/>
</dbReference>
<keyword evidence="3" id="KW-1185">Reference proteome</keyword>
<dbReference type="OrthoDB" id="9799836at2"/>
<dbReference type="InterPro" id="IPR037465">
    <property type="entry name" value="YlxR"/>
</dbReference>
<dbReference type="AlphaFoldDB" id="A0A0D6JFK4"/>
<dbReference type="NCBIfam" id="NF006622">
    <property type="entry name" value="PRK09190.1"/>
    <property type="match status" value="1"/>
</dbReference>
<evidence type="ECO:0000259" key="1">
    <source>
        <dbReference type="Pfam" id="PF04296"/>
    </source>
</evidence>
<dbReference type="KEGG" id="fiy:BN1229_v1_2232"/>
<dbReference type="Gene3D" id="3.30.1330.30">
    <property type="match status" value="1"/>
</dbReference>
<organism evidence="2 3">
    <name type="scientific">Candidatus Filomicrobium marinum</name>
    <dbReference type="NCBI Taxonomy" id="1608628"/>
    <lineage>
        <taxon>Bacteria</taxon>
        <taxon>Pseudomonadati</taxon>
        <taxon>Pseudomonadota</taxon>
        <taxon>Alphaproteobacteria</taxon>
        <taxon>Hyphomicrobiales</taxon>
        <taxon>Hyphomicrobiaceae</taxon>
        <taxon>Filomicrobium</taxon>
    </lineage>
</organism>
<evidence type="ECO:0000313" key="3">
    <source>
        <dbReference type="Proteomes" id="UP000033187"/>
    </source>
</evidence>
<dbReference type="InterPro" id="IPR007393">
    <property type="entry name" value="YlxR_dom"/>
</dbReference>
<reference evidence="3" key="1">
    <citation type="submission" date="2015-02" db="EMBL/GenBank/DDBJ databases">
        <authorList>
            <person name="Chooi Y.-H."/>
        </authorList>
    </citation>
    <scope>NUCLEOTIDE SEQUENCE [LARGE SCALE GENOMIC DNA]</scope>
    <source>
        <strain evidence="3">strain Y</strain>
    </source>
</reference>
<name>A0A0D6JFK4_9HYPH</name>
<proteinExistence type="predicted"/>
<evidence type="ECO:0000313" key="2">
    <source>
        <dbReference type="EMBL" id="CPR19585.1"/>
    </source>
</evidence>
<dbReference type="InterPro" id="IPR035931">
    <property type="entry name" value="YlxR-like_sf"/>
</dbReference>
<dbReference type="SUPFAM" id="SSF64376">
    <property type="entry name" value="YlxR-like"/>
    <property type="match status" value="1"/>
</dbReference>
<dbReference type="EMBL" id="LN829119">
    <property type="protein sequence ID" value="CPR19585.1"/>
    <property type="molecule type" value="Genomic_DNA"/>
</dbReference>
<dbReference type="KEGG" id="fil:BN1229_v1_2233"/>
<dbReference type="Gene3D" id="3.30.1230.10">
    <property type="entry name" value="YlxR-like"/>
    <property type="match status" value="1"/>
</dbReference>
<dbReference type="SUPFAM" id="SSF55315">
    <property type="entry name" value="L30e-like"/>
    <property type="match status" value="1"/>
</dbReference>
<protein>
    <recommendedName>
        <fullName evidence="1">YlxR domain-containing protein</fullName>
    </recommendedName>
</protein>
<dbReference type="Proteomes" id="UP000033187">
    <property type="component" value="Chromosome 1"/>
</dbReference>
<accession>A0A0D6JFK4</accession>
<dbReference type="PANTHER" id="PTHR34215">
    <property type="entry name" value="BLL0784 PROTEIN"/>
    <property type="match status" value="1"/>
</dbReference>
<dbReference type="InterPro" id="IPR029064">
    <property type="entry name" value="Ribosomal_eL30-like_sf"/>
</dbReference>
<feature type="domain" description="YlxR" evidence="1">
    <location>
        <begin position="8"/>
        <end position="76"/>
    </location>
</feature>
<gene>
    <name evidence="2" type="ORF">YBN1229_v1_2232</name>
</gene>
<dbReference type="Pfam" id="PF04296">
    <property type="entry name" value="YlxR"/>
    <property type="match status" value="1"/>
</dbReference>
<sequence length="217" mass="23369">MEGKDLFRQCALTRSERVTGDLIRFVAGPGDTIYPDLTHKLPGRGVWVTADRESISAAVKARAFARSLKRKVEVSEDLPGLVERQLTQRVVEALALANKAGLVVCGFDKINTRLERERIATLVHGADAARDGCDKLDRKYTAIAADRGFKPIIIDILTIDEIGLAMGRSNVVHAALTPGGAAKRFVGEAERLARYRRGIAPPVTAKAASGEAKVGSP</sequence>